<name>A0ACC3SHI9_9PEZI</name>
<comment type="caution">
    <text evidence="1">The sequence shown here is derived from an EMBL/GenBank/DDBJ whole genome shotgun (WGS) entry which is preliminary data.</text>
</comment>
<sequence length="475" mass="51768">MPFAFTLPTTSSITFTDFISSSSHPSLPLTATTYRSVLRDALKKHKRLSPSSQSAHLPTVQDAVKAYLPYILTLHAASQGREAAGERVDIASSKELEVEWRTTITSTIPGREAPRMKLKGFHNELLFALQTLAYVSIHLARTQLSTLHKTSQEQRGAAITAAMKHLIDANSIHTYALNLPSGPPTQQPPVDTAPSTQSALASLALAEATLIVVLKDDPYAAAVAEDRNKDNTDWMFKAPSIPKVRAHLFARLCLATADHAAQAAGLLACGANGGGKIDDALLKYVDDLRRTARGRAARFLGIDAEIGGQTGEGIAWLRGAKKELGFWSGEEDGKRRGLKGLKQSWAEKREDRKVAKGKEGWGMDAGKLEEGRVVEWLEAKWVKENDTVNVQLVPPFEPLLASMPSGREYHTPKPFVAPSLEPDVLARMRAPPDPEDDGFRGNEEDSDDENTTTPSDPVGAFPGTRQHYEAGSNYY</sequence>
<accession>A0ACC3SHI9</accession>
<proteinExistence type="predicted"/>
<reference evidence="1" key="1">
    <citation type="submission" date="2024-02" db="EMBL/GenBank/DDBJ databases">
        <title>Metagenome Assembled Genome of Zalaria obscura JY119.</title>
        <authorList>
            <person name="Vighnesh L."/>
            <person name="Jagadeeshwari U."/>
            <person name="Venkata Ramana C."/>
            <person name="Sasikala C."/>
        </authorList>
    </citation>
    <scope>NUCLEOTIDE SEQUENCE</scope>
    <source>
        <strain evidence="1">JY119</strain>
    </source>
</reference>
<keyword evidence="2" id="KW-1185">Reference proteome</keyword>
<evidence type="ECO:0000313" key="1">
    <source>
        <dbReference type="EMBL" id="KAK8213489.1"/>
    </source>
</evidence>
<protein>
    <submittedName>
        <fullName evidence="1">Uncharacterized protein</fullName>
    </submittedName>
</protein>
<dbReference type="Proteomes" id="UP001320706">
    <property type="component" value="Unassembled WGS sequence"/>
</dbReference>
<organism evidence="1 2">
    <name type="scientific">Zalaria obscura</name>
    <dbReference type="NCBI Taxonomy" id="2024903"/>
    <lineage>
        <taxon>Eukaryota</taxon>
        <taxon>Fungi</taxon>
        <taxon>Dikarya</taxon>
        <taxon>Ascomycota</taxon>
        <taxon>Pezizomycotina</taxon>
        <taxon>Dothideomycetes</taxon>
        <taxon>Dothideomycetidae</taxon>
        <taxon>Dothideales</taxon>
        <taxon>Zalariaceae</taxon>
        <taxon>Zalaria</taxon>
    </lineage>
</organism>
<gene>
    <name evidence="1" type="ORF">M8818_002791</name>
</gene>
<evidence type="ECO:0000313" key="2">
    <source>
        <dbReference type="Proteomes" id="UP001320706"/>
    </source>
</evidence>
<dbReference type="EMBL" id="JAMKPW020000011">
    <property type="protein sequence ID" value="KAK8213489.1"/>
    <property type="molecule type" value="Genomic_DNA"/>
</dbReference>